<accession>A0ABV7ZMN4</accession>
<dbReference type="InterPro" id="IPR035911">
    <property type="entry name" value="MurE/MurF_N"/>
</dbReference>
<reference evidence="2" key="1">
    <citation type="journal article" date="2019" name="Int. J. Syst. Evol. Microbiol.">
        <title>The Global Catalogue of Microorganisms (GCM) 10K type strain sequencing project: providing services to taxonomists for standard genome sequencing and annotation.</title>
        <authorList>
            <consortium name="The Broad Institute Genomics Platform"/>
            <consortium name="The Broad Institute Genome Sequencing Center for Infectious Disease"/>
            <person name="Wu L."/>
            <person name="Ma J."/>
        </authorList>
    </citation>
    <scope>NUCLEOTIDE SEQUENCE [LARGE SCALE GENOMIC DNA]</scope>
    <source>
        <strain evidence="2">CCUG 53816</strain>
    </source>
</reference>
<gene>
    <name evidence="1" type="ORF">ACFOPX_07745</name>
</gene>
<dbReference type="RefSeq" id="WP_158653132.1">
    <property type="nucleotide sequence ID" value="NZ_FZMF01000058.1"/>
</dbReference>
<keyword evidence="2" id="KW-1185">Reference proteome</keyword>
<evidence type="ECO:0000313" key="2">
    <source>
        <dbReference type="Proteomes" id="UP001595783"/>
    </source>
</evidence>
<protein>
    <submittedName>
        <fullName evidence="1">Uncharacterized protein</fullName>
    </submittedName>
</protein>
<organism evidence="1 2">
    <name type="scientific">Helicobacter baculiformis</name>
    <dbReference type="NCBI Taxonomy" id="427351"/>
    <lineage>
        <taxon>Bacteria</taxon>
        <taxon>Pseudomonadati</taxon>
        <taxon>Campylobacterota</taxon>
        <taxon>Epsilonproteobacteria</taxon>
        <taxon>Campylobacterales</taxon>
        <taxon>Helicobacteraceae</taxon>
        <taxon>Helicobacter</taxon>
    </lineage>
</organism>
<dbReference type="EMBL" id="JBHRZO010000051">
    <property type="protein sequence ID" value="MFC3848400.1"/>
    <property type="molecule type" value="Genomic_DNA"/>
</dbReference>
<evidence type="ECO:0000313" key="1">
    <source>
        <dbReference type="EMBL" id="MFC3848400.1"/>
    </source>
</evidence>
<dbReference type="SUPFAM" id="SSF63418">
    <property type="entry name" value="MurE/MurF N-terminal domain"/>
    <property type="match status" value="1"/>
</dbReference>
<sequence length="312" mass="34375">MAEVVEITRGVLKSAPCVHAFSHVSTDPKNTQGGLFIALHPQDIAQALACGAYGVLYDQDMGISDPEIAWIFVPQVAKALERLLRYHLLGVRLLCVDAVEFAILSRIVHAKHVVLFEGESVELLNLSLLEVSCIVAHTPAFKSFFEKELDLEGAPPFQILLAQLFNLSVLYQGVRFDLKLPSFYAPQLARALLACEALGVRAQLDHLGMLPFMRAFYTNDALEPCTHGCKVLVGGVLLDHMRALLDHTRTNAPWHHIEIFTPTPLEIAHQLYCDLNHLKILLRAPFTLGFVLGGVDIGALLACRPQQGSLFG</sequence>
<proteinExistence type="predicted"/>
<dbReference type="Proteomes" id="UP001595783">
    <property type="component" value="Unassembled WGS sequence"/>
</dbReference>
<name>A0ABV7ZMN4_9HELI</name>
<comment type="caution">
    <text evidence="1">The sequence shown here is derived from an EMBL/GenBank/DDBJ whole genome shotgun (WGS) entry which is preliminary data.</text>
</comment>